<name>A0AAN8RJB4_9PEZI</name>
<accession>A0AAN8RJB4</accession>
<feature type="region of interest" description="Disordered" evidence="1">
    <location>
        <begin position="26"/>
        <end position="60"/>
    </location>
</feature>
<evidence type="ECO:0000313" key="3">
    <source>
        <dbReference type="Proteomes" id="UP001313282"/>
    </source>
</evidence>
<feature type="compositionally biased region" description="Basic residues" evidence="1">
    <location>
        <begin position="35"/>
        <end position="51"/>
    </location>
</feature>
<sequence>MNLGPLKEETNLPIIRDLSISNLERKIHPYSPQSQKRRRKALLTSPLRKRGRSDPVTPPWQLILPYTPTKPPCYPDNMRQEMHKDFTDEPPKKRIPVGPATAKEIAARQYQYFGTPPRRPRFEDLYKEGSSRLRGLGWNQLPDINTPRRPPPDRIAFTPASESPTKNNHGEYTHTTQHQGSQSPNIIFEDCDLDDTLSVFACYAATSPIVAIRYRSMMRKSMKKPQGSCGNATVIGGSIVALSTG</sequence>
<reference evidence="2 3" key="1">
    <citation type="submission" date="2019-10" db="EMBL/GenBank/DDBJ databases">
        <authorList>
            <person name="Palmer J.M."/>
        </authorList>
    </citation>
    <scope>NUCLEOTIDE SEQUENCE [LARGE SCALE GENOMIC DNA]</scope>
    <source>
        <strain evidence="2 3">TWF718</strain>
    </source>
</reference>
<evidence type="ECO:0000256" key="1">
    <source>
        <dbReference type="SAM" id="MobiDB-lite"/>
    </source>
</evidence>
<comment type="caution">
    <text evidence="2">The sequence shown here is derived from an EMBL/GenBank/DDBJ whole genome shotgun (WGS) entry which is preliminary data.</text>
</comment>
<proteinExistence type="predicted"/>
<dbReference type="EMBL" id="JAVHNR010000011">
    <property type="protein sequence ID" value="KAK6330860.1"/>
    <property type="molecule type" value="Genomic_DNA"/>
</dbReference>
<organism evidence="2 3">
    <name type="scientific">Orbilia javanica</name>
    <dbReference type="NCBI Taxonomy" id="47235"/>
    <lineage>
        <taxon>Eukaryota</taxon>
        <taxon>Fungi</taxon>
        <taxon>Dikarya</taxon>
        <taxon>Ascomycota</taxon>
        <taxon>Pezizomycotina</taxon>
        <taxon>Orbiliomycetes</taxon>
        <taxon>Orbiliales</taxon>
        <taxon>Orbiliaceae</taxon>
        <taxon>Orbilia</taxon>
    </lineage>
</organism>
<keyword evidence="3" id="KW-1185">Reference proteome</keyword>
<feature type="region of interest" description="Disordered" evidence="1">
    <location>
        <begin position="137"/>
        <end position="181"/>
    </location>
</feature>
<dbReference type="Proteomes" id="UP001313282">
    <property type="component" value="Unassembled WGS sequence"/>
</dbReference>
<evidence type="ECO:0000313" key="2">
    <source>
        <dbReference type="EMBL" id="KAK6330860.1"/>
    </source>
</evidence>
<gene>
    <name evidence="2" type="ORF">TWF718_003060</name>
</gene>
<dbReference type="AlphaFoldDB" id="A0AAN8RJB4"/>
<protein>
    <submittedName>
        <fullName evidence="2">Uncharacterized protein</fullName>
    </submittedName>
</protein>